<evidence type="ECO:0000313" key="4">
    <source>
        <dbReference type="EMBL" id="MFC7450907.1"/>
    </source>
</evidence>
<dbReference type="Gene3D" id="3.30.300.30">
    <property type="match status" value="1"/>
</dbReference>
<evidence type="ECO:0000259" key="3">
    <source>
        <dbReference type="Pfam" id="PF13193"/>
    </source>
</evidence>
<protein>
    <submittedName>
        <fullName evidence="4">AMP-binding protein</fullName>
    </submittedName>
</protein>
<evidence type="ECO:0000259" key="2">
    <source>
        <dbReference type="Pfam" id="PF00501"/>
    </source>
</evidence>
<dbReference type="EMBL" id="JBHTCS010000028">
    <property type="protein sequence ID" value="MFC7450907.1"/>
    <property type="molecule type" value="Genomic_DNA"/>
</dbReference>
<dbReference type="InterPro" id="IPR050237">
    <property type="entry name" value="ATP-dep_AMP-bd_enzyme"/>
</dbReference>
<dbReference type="Pfam" id="PF00501">
    <property type="entry name" value="AMP-binding"/>
    <property type="match status" value="1"/>
</dbReference>
<dbReference type="Proteomes" id="UP001596484">
    <property type="component" value="Unassembled WGS sequence"/>
</dbReference>
<dbReference type="PANTHER" id="PTHR43767:SF1">
    <property type="entry name" value="NONRIBOSOMAL PEPTIDE SYNTHASE PES1 (EUROFUNG)-RELATED"/>
    <property type="match status" value="1"/>
</dbReference>
<organism evidence="4 5">
    <name type="scientific">Rhodococcus daqingensis</name>
    <dbReference type="NCBI Taxonomy" id="2479363"/>
    <lineage>
        <taxon>Bacteria</taxon>
        <taxon>Bacillati</taxon>
        <taxon>Actinomycetota</taxon>
        <taxon>Actinomycetes</taxon>
        <taxon>Mycobacteriales</taxon>
        <taxon>Nocardiaceae</taxon>
        <taxon>Rhodococcus</taxon>
    </lineage>
</organism>
<dbReference type="InterPro" id="IPR025110">
    <property type="entry name" value="AMP-bd_C"/>
</dbReference>
<dbReference type="Gene3D" id="3.40.50.12780">
    <property type="entry name" value="N-terminal domain of ligase-like"/>
    <property type="match status" value="1"/>
</dbReference>
<dbReference type="CDD" id="cd04433">
    <property type="entry name" value="AFD_class_I"/>
    <property type="match status" value="1"/>
</dbReference>
<dbReference type="PANTHER" id="PTHR43767">
    <property type="entry name" value="LONG-CHAIN-FATTY-ACID--COA LIGASE"/>
    <property type="match status" value="1"/>
</dbReference>
<dbReference type="RefSeq" id="WP_378408999.1">
    <property type="nucleotide sequence ID" value="NZ_JBHTCS010000028.1"/>
</dbReference>
<keyword evidence="5" id="KW-1185">Reference proteome</keyword>
<evidence type="ECO:0000313" key="5">
    <source>
        <dbReference type="Proteomes" id="UP001596484"/>
    </source>
</evidence>
<dbReference type="InterPro" id="IPR000873">
    <property type="entry name" value="AMP-dep_synth/lig_dom"/>
</dbReference>
<feature type="domain" description="AMP-binding enzyme C-terminal" evidence="3">
    <location>
        <begin position="505"/>
        <end position="583"/>
    </location>
</feature>
<comment type="caution">
    <text evidence="4">The sequence shown here is derived from an EMBL/GenBank/DDBJ whole genome shotgun (WGS) entry which is preliminary data.</text>
</comment>
<dbReference type="InterPro" id="IPR042099">
    <property type="entry name" value="ANL_N_sf"/>
</dbReference>
<feature type="compositionally biased region" description="Basic and acidic residues" evidence="1">
    <location>
        <begin position="184"/>
        <end position="229"/>
    </location>
</feature>
<dbReference type="SUPFAM" id="SSF56801">
    <property type="entry name" value="Acetyl-CoA synthetase-like"/>
    <property type="match status" value="1"/>
</dbReference>
<proteinExistence type="predicted"/>
<dbReference type="Gene3D" id="3.40.50.980">
    <property type="match status" value="1"/>
</dbReference>
<accession>A0ABW2S4Q8</accession>
<reference evidence="5" key="1">
    <citation type="journal article" date="2019" name="Int. J. Syst. Evol. Microbiol.">
        <title>The Global Catalogue of Microorganisms (GCM) 10K type strain sequencing project: providing services to taxonomists for standard genome sequencing and annotation.</title>
        <authorList>
            <consortium name="The Broad Institute Genomics Platform"/>
            <consortium name="The Broad Institute Genome Sequencing Center for Infectious Disease"/>
            <person name="Wu L."/>
            <person name="Ma J."/>
        </authorList>
    </citation>
    <scope>NUCLEOTIDE SEQUENCE [LARGE SCALE GENOMIC DNA]</scope>
    <source>
        <strain evidence="5">ICMP 19430</strain>
    </source>
</reference>
<name>A0ABW2S4Q8_9NOCA</name>
<feature type="domain" description="AMP-dependent synthetase/ligase" evidence="2">
    <location>
        <begin position="66"/>
        <end position="456"/>
    </location>
</feature>
<evidence type="ECO:0000256" key="1">
    <source>
        <dbReference type="SAM" id="MobiDB-lite"/>
    </source>
</evidence>
<gene>
    <name evidence="4" type="ORF">ACFQS9_23700</name>
</gene>
<sequence>MAAAIRPQSQEDTDEMPSVSGATDLLKGLVPVTKAGIVGPMGPGRLAGVVSAWYQWDFTAGGLLAVAARRDGDRIAVVDDRGPVSYRQLNADARALATALRERGLRERGRIGILARNHRGFLIAMGASARLGTDLVLLNTGASTTQLAEVLAEQKIDWLLVDSEFTPLLTDTAPRVAVFADAEPAERPKNADAEPAERPKNADAEPAERPKNADAEPAERPGTADRVGVEDLLASGRRSTASLPRRPRRGRIVVLTSGTTGTPKGATRPEPRSWMPASALLSRLPLRSAETTVVASPIFHTWGLAAAQVGLALRSTMVLARRFDPSATVAQIGEHRATALWVVPTMLQRITDLPPGDRDVDLSTLRVIAASGSAIPTGVVHKTFEVFGSVLYNFYGSTEVSWASIAQPHELRAHPTTAGRPPLGTVVRVLDDHGAPVPHGTVGRVFVGNGMLFEGYTRSGSEKEVSGGLMSTGDLGHFDPSGLLFLDGRSDDMIVSGGENVYPREVENLLSELPGVLENAVVGIDDPEFGARLAAYVVRTDDPAGAGLTEDGIKSHVKAHLARHCVPREVAFLDELPRNPTGKVVPRLLPKA</sequence>
<feature type="region of interest" description="Disordered" evidence="1">
    <location>
        <begin position="1"/>
        <end position="20"/>
    </location>
</feature>
<dbReference type="InterPro" id="IPR045851">
    <property type="entry name" value="AMP-bd_C_sf"/>
</dbReference>
<feature type="region of interest" description="Disordered" evidence="1">
    <location>
        <begin position="180"/>
        <end position="273"/>
    </location>
</feature>
<dbReference type="Pfam" id="PF13193">
    <property type="entry name" value="AMP-binding_C"/>
    <property type="match status" value="1"/>
</dbReference>